<evidence type="ECO:0000313" key="6">
    <source>
        <dbReference type="Proteomes" id="UP000596857"/>
    </source>
</evidence>
<proteinExistence type="inferred from homology"/>
<evidence type="ECO:0000256" key="2">
    <source>
        <dbReference type="ARBA" id="ARBA00023027"/>
    </source>
</evidence>
<dbReference type="Pfam" id="PF03721">
    <property type="entry name" value="UDPG_MGDP_dh_N"/>
    <property type="match status" value="1"/>
</dbReference>
<evidence type="ECO:0000259" key="4">
    <source>
        <dbReference type="SMART" id="SM00984"/>
    </source>
</evidence>
<reference evidence="5 6" key="1">
    <citation type="submission" date="2019-10" db="EMBL/GenBank/DDBJ databases">
        <title>Description of Paenibacillus terricola sp. nov.</title>
        <authorList>
            <person name="Carlier A."/>
            <person name="Qi S."/>
        </authorList>
    </citation>
    <scope>NUCLEOTIDE SEQUENCE [LARGE SCALE GENOMIC DNA]</scope>
    <source>
        <strain evidence="5 6">LMG 31459</strain>
    </source>
</reference>
<dbReference type="InterPro" id="IPR014026">
    <property type="entry name" value="UDP-Glc/GDP-Man_DH_dimer"/>
</dbReference>
<dbReference type="Pfam" id="PF00984">
    <property type="entry name" value="UDPG_MGDP_dh"/>
    <property type="match status" value="1"/>
</dbReference>
<keyword evidence="1" id="KW-0560">Oxidoreductase</keyword>
<dbReference type="EMBL" id="WHOB01000027">
    <property type="protein sequence ID" value="NOU79493.1"/>
    <property type="molecule type" value="Genomic_DNA"/>
</dbReference>
<dbReference type="SUPFAM" id="SSF52413">
    <property type="entry name" value="UDP-glucose/GDP-mannose dehydrogenase C-terminal domain"/>
    <property type="match status" value="1"/>
</dbReference>
<dbReference type="Proteomes" id="UP000596857">
    <property type="component" value="Unassembled WGS sequence"/>
</dbReference>
<dbReference type="InterPro" id="IPR028359">
    <property type="entry name" value="UDP_ManNAc/GlcNAc_DH"/>
</dbReference>
<dbReference type="Gene3D" id="3.40.50.720">
    <property type="entry name" value="NAD(P)-binding Rossmann-like Domain"/>
    <property type="match status" value="2"/>
</dbReference>
<organism evidence="5 6">
    <name type="scientific">Paenibacillus phytohabitans</name>
    <dbReference type="NCBI Taxonomy" id="2654978"/>
    <lineage>
        <taxon>Bacteria</taxon>
        <taxon>Bacillati</taxon>
        <taxon>Bacillota</taxon>
        <taxon>Bacilli</taxon>
        <taxon>Bacillales</taxon>
        <taxon>Paenibacillaceae</taxon>
        <taxon>Paenibacillus</taxon>
    </lineage>
</organism>
<evidence type="ECO:0000256" key="3">
    <source>
        <dbReference type="PIRNR" id="PIRNR000124"/>
    </source>
</evidence>
<dbReference type="PANTHER" id="PTHR43491:SF1">
    <property type="entry name" value="UDP-N-ACETYL-D-MANNOSAMINE DEHYDROGENASE"/>
    <property type="match status" value="1"/>
</dbReference>
<keyword evidence="6" id="KW-1185">Reference proteome</keyword>
<dbReference type="NCBIfam" id="TIGR03026">
    <property type="entry name" value="NDP-sugDHase"/>
    <property type="match status" value="1"/>
</dbReference>
<dbReference type="PANTHER" id="PTHR43491">
    <property type="entry name" value="UDP-N-ACETYL-D-MANNOSAMINE DEHYDROGENASE"/>
    <property type="match status" value="1"/>
</dbReference>
<dbReference type="SUPFAM" id="SSF51735">
    <property type="entry name" value="NAD(P)-binding Rossmann-fold domains"/>
    <property type="match status" value="1"/>
</dbReference>
<evidence type="ECO:0000313" key="5">
    <source>
        <dbReference type="EMBL" id="NOU79493.1"/>
    </source>
</evidence>
<dbReference type="InterPro" id="IPR036220">
    <property type="entry name" value="UDP-Glc/GDP-Man_DH_C_sf"/>
</dbReference>
<dbReference type="InterPro" id="IPR008927">
    <property type="entry name" value="6-PGluconate_DH-like_C_sf"/>
</dbReference>
<comment type="similarity">
    <text evidence="3">Belongs to the UDP-glucose/GDP-mannose dehydrogenase family.</text>
</comment>
<comment type="caution">
    <text evidence="5">The sequence shown here is derived from an EMBL/GenBank/DDBJ whole genome shotgun (WGS) entry which is preliminary data.</text>
</comment>
<dbReference type="PIRSF" id="PIRSF000124">
    <property type="entry name" value="UDPglc_GDPman_dh"/>
    <property type="match status" value="1"/>
</dbReference>
<dbReference type="SUPFAM" id="SSF48179">
    <property type="entry name" value="6-phosphogluconate dehydrogenase C-terminal domain-like"/>
    <property type="match status" value="1"/>
</dbReference>
<protein>
    <submittedName>
        <fullName evidence="5">Nucleotide sugar dehydrogenase</fullName>
    </submittedName>
</protein>
<dbReference type="InterPro" id="IPR036291">
    <property type="entry name" value="NAD(P)-bd_dom_sf"/>
</dbReference>
<evidence type="ECO:0000256" key="1">
    <source>
        <dbReference type="ARBA" id="ARBA00023002"/>
    </source>
</evidence>
<dbReference type="Pfam" id="PF03720">
    <property type="entry name" value="UDPG_MGDP_dh_C"/>
    <property type="match status" value="1"/>
</dbReference>
<dbReference type="PIRSF" id="PIRSF500136">
    <property type="entry name" value="UDP_ManNAc_DH"/>
    <property type="match status" value="1"/>
</dbReference>
<dbReference type="InterPro" id="IPR001732">
    <property type="entry name" value="UDP-Glc/GDP-Man_DH_N"/>
</dbReference>
<dbReference type="InterPro" id="IPR014027">
    <property type="entry name" value="UDP-Glc/GDP-Man_DH_C"/>
</dbReference>
<name>A0ABX1YI03_9BACL</name>
<accession>A0ABX1YI03</accession>
<dbReference type="InterPro" id="IPR017476">
    <property type="entry name" value="UDP-Glc/GDP-Man"/>
</dbReference>
<keyword evidence="2" id="KW-0520">NAD</keyword>
<sequence length="420" mass="46167">MALEIARAGYKVYGIDPDRSKIASLLRKQSYLMDIRDEDLKEVINEEEGLIPGNDYACVALSDALIICVPTPLDKNREPDPSFIRQVIEEALPYLKPQTLIILESTTYPGTTRELVSNVIEARRGWVAGEDFYVCYSPERINPGKDGISVKQTPKIIGGCTARCLEAGSALYGSFVETLVPVSSTTLAETAKLLENTFRSVNIALINELTPLCERMGISIWEVLEAAATKPFGYMPFYPGPGVGGHCIPVDPLYLSWKSGKLGLPLHFVELADRVNQGMPGLILERIQWLLQAEGKTLKGSKIILSGIAYKKDIDDIRESPALALFVLLLEAGAIVQYCDPYIPSFKLGEMTYFSRTLQPSLLSSADLVVVATDHSAVDYQGLADAAPLVLDTRNATKDCTRGRIAVLGKPYQHQVRWGK</sequence>
<dbReference type="SMART" id="SM00984">
    <property type="entry name" value="UDPG_MGDP_dh_C"/>
    <property type="match status" value="1"/>
</dbReference>
<feature type="domain" description="UDP-glucose/GDP-mannose dehydrogenase C-terminal" evidence="4">
    <location>
        <begin position="304"/>
        <end position="399"/>
    </location>
</feature>
<gene>
    <name evidence="5" type="ORF">GC101_11450</name>
</gene>